<evidence type="ECO:0000313" key="5">
    <source>
        <dbReference type="EMBL" id="KKS57161.1"/>
    </source>
</evidence>
<comment type="similarity">
    <text evidence="1">Belongs to the bacterial ribosomal protein bS1 family.</text>
</comment>
<dbReference type="CDD" id="cd00164">
    <property type="entry name" value="S1_like"/>
    <property type="match status" value="1"/>
</dbReference>
<evidence type="ECO:0000256" key="1">
    <source>
        <dbReference type="ARBA" id="ARBA00006767"/>
    </source>
</evidence>
<feature type="domain" description="S1 motif" evidence="4">
    <location>
        <begin position="120"/>
        <end position="198"/>
    </location>
</feature>
<dbReference type="InterPro" id="IPR035104">
    <property type="entry name" value="Ribosomal_protein_S1-like"/>
</dbReference>
<dbReference type="GO" id="GO:0003735">
    <property type="term" value="F:structural constituent of ribosome"/>
    <property type="evidence" value="ECO:0007669"/>
    <property type="project" value="TreeGrafter"/>
</dbReference>
<reference evidence="5 6" key="1">
    <citation type="journal article" date="2015" name="Nature">
        <title>rRNA introns, odd ribosomes, and small enigmatic genomes across a large radiation of phyla.</title>
        <authorList>
            <person name="Brown C.T."/>
            <person name="Hug L.A."/>
            <person name="Thomas B.C."/>
            <person name="Sharon I."/>
            <person name="Castelle C.J."/>
            <person name="Singh A."/>
            <person name="Wilkins M.J."/>
            <person name="Williams K.H."/>
            <person name="Banfield J.F."/>
        </authorList>
    </citation>
    <scope>NUCLEOTIDE SEQUENCE [LARGE SCALE GENOMIC DNA]</scope>
</reference>
<dbReference type="GO" id="GO:0006412">
    <property type="term" value="P:translation"/>
    <property type="evidence" value="ECO:0007669"/>
    <property type="project" value="TreeGrafter"/>
</dbReference>
<gene>
    <name evidence="5" type="ORF">UV20_C0003G0103</name>
</gene>
<name>A0A0G1CF17_9BACT</name>
<dbReference type="PANTHER" id="PTHR10724">
    <property type="entry name" value="30S RIBOSOMAL PROTEIN S1"/>
    <property type="match status" value="1"/>
</dbReference>
<dbReference type="InterPro" id="IPR003029">
    <property type="entry name" value="S1_domain"/>
</dbReference>
<dbReference type="InterPro" id="IPR050437">
    <property type="entry name" value="Ribos_protein_bS1-like"/>
</dbReference>
<proteinExistence type="inferred from homology"/>
<sequence length="373" mass="41798">MTTLKEEIKGVMEDKKNNNFKQLIADAQFTKVPKISDLVKGEVLSVSRSLVRINFPGFRTGVVRGEELYESPDFVNLKPGDEVEATILSLENENGEMELSFKEAGSRKSWEALAGLLKEGKIVQVKIKDANRGGLMVGLDSVSGFLPVSQLNPEHYPRVAGGDKNRILERLKSYIGQMFSVKVLDINEKENKLIVSEKAAWEEEKRSMLSSYKVGDIVEGTITALTDFGAFVKFDEVEGLIHISEIAWQRLDHPKDILKVGEKIKAEIIQIEGAKIFLSMKKLTQDPWEGIKERYGLGQQVKGKVLKVNPFGLFVELDKDIQGLAHVSSLGELNPKEGDLLDFEIISIEPAKHRLGLKLFGQEEPHQKKEEKN</sequence>
<dbReference type="Pfam" id="PF00575">
    <property type="entry name" value="S1"/>
    <property type="match status" value="3"/>
</dbReference>
<evidence type="ECO:0000256" key="2">
    <source>
        <dbReference type="ARBA" id="ARBA00022980"/>
    </source>
</evidence>
<accession>A0A0G1CF17</accession>
<dbReference type="PROSITE" id="PS50126">
    <property type="entry name" value="S1"/>
    <property type="match status" value="4"/>
</dbReference>
<dbReference type="PANTHER" id="PTHR10724:SF7">
    <property type="entry name" value="SMALL RIBOSOMAL SUBUNIT PROTEIN BS1C"/>
    <property type="match status" value="1"/>
</dbReference>
<evidence type="ECO:0000256" key="3">
    <source>
        <dbReference type="ARBA" id="ARBA00023274"/>
    </source>
</evidence>
<protein>
    <submittedName>
        <fullName evidence="5">RNA binding S1 domain protein</fullName>
    </submittedName>
</protein>
<dbReference type="SMART" id="SM00316">
    <property type="entry name" value="S1"/>
    <property type="match status" value="4"/>
</dbReference>
<dbReference type="SUPFAM" id="SSF50249">
    <property type="entry name" value="Nucleic acid-binding proteins"/>
    <property type="match status" value="4"/>
</dbReference>
<dbReference type="AlphaFoldDB" id="A0A0G1CF17"/>
<dbReference type="InterPro" id="IPR012340">
    <property type="entry name" value="NA-bd_OB-fold"/>
</dbReference>
<organism evidence="5 6">
    <name type="scientific">Candidatus Magasanikbacteria bacterium GW2011_GWA2_42_32</name>
    <dbReference type="NCBI Taxonomy" id="1619039"/>
    <lineage>
        <taxon>Bacteria</taxon>
        <taxon>Candidatus Magasanikiibacteriota</taxon>
    </lineage>
</organism>
<feature type="domain" description="S1 motif" evidence="4">
    <location>
        <begin position="215"/>
        <end position="281"/>
    </location>
</feature>
<dbReference type="EMBL" id="LCDO01000003">
    <property type="protein sequence ID" value="KKS57161.1"/>
    <property type="molecule type" value="Genomic_DNA"/>
</dbReference>
<dbReference type="PRINTS" id="PR00681">
    <property type="entry name" value="RIBOSOMALS1"/>
</dbReference>
<evidence type="ECO:0000259" key="4">
    <source>
        <dbReference type="PROSITE" id="PS50126"/>
    </source>
</evidence>
<keyword evidence="2" id="KW-0689">Ribosomal protein</keyword>
<dbReference type="Gene3D" id="2.40.50.140">
    <property type="entry name" value="Nucleic acid-binding proteins"/>
    <property type="match status" value="4"/>
</dbReference>
<comment type="caution">
    <text evidence="5">The sequence shown here is derived from an EMBL/GenBank/DDBJ whole genome shotgun (WGS) entry which is preliminary data.</text>
</comment>
<evidence type="ECO:0000313" key="6">
    <source>
        <dbReference type="Proteomes" id="UP000034837"/>
    </source>
</evidence>
<dbReference type="GO" id="GO:0003729">
    <property type="term" value="F:mRNA binding"/>
    <property type="evidence" value="ECO:0007669"/>
    <property type="project" value="TreeGrafter"/>
</dbReference>
<keyword evidence="3" id="KW-0687">Ribonucleoprotein</keyword>
<dbReference type="CDD" id="cd04465">
    <property type="entry name" value="S1_RPS1_repeat_ec2_hs2"/>
    <property type="match status" value="1"/>
</dbReference>
<feature type="domain" description="S1 motif" evidence="4">
    <location>
        <begin position="36"/>
        <end position="102"/>
    </location>
</feature>
<feature type="domain" description="S1 motif" evidence="4">
    <location>
        <begin position="298"/>
        <end position="360"/>
    </location>
</feature>
<dbReference type="Proteomes" id="UP000034837">
    <property type="component" value="Unassembled WGS sequence"/>
</dbReference>